<organism evidence="3 4">
    <name type="scientific">Hondaea fermentalgiana</name>
    <dbReference type="NCBI Taxonomy" id="2315210"/>
    <lineage>
        <taxon>Eukaryota</taxon>
        <taxon>Sar</taxon>
        <taxon>Stramenopiles</taxon>
        <taxon>Bigyra</taxon>
        <taxon>Labyrinthulomycetes</taxon>
        <taxon>Thraustochytrida</taxon>
        <taxon>Thraustochytriidae</taxon>
        <taxon>Hondaea</taxon>
    </lineage>
</organism>
<gene>
    <name evidence="3" type="ORF">FCC1311_002272</name>
</gene>
<feature type="region of interest" description="Disordered" evidence="1">
    <location>
        <begin position="415"/>
        <end position="434"/>
    </location>
</feature>
<sequence>MACETDFDCPTTLICYSAENAASWYYEHYGANAPNSTCDCATWYGWTGDDCTELSWVTYIHVALQMITALIALVWALAGIHVLWRLFRVDRDSNFFSAGNITAMYSTLALLFMLAWRLINIVMFLRPDLYDLRLVDETDKLTQLTVPDRTITAATATFTTLCALNVSLMWLQVANQSKRLRKEVAYFTVYRKIIIAFEILFTLAIVIVMALNMPFYATLVAYPFIIFLFVTYAIGQHKMTALLNGASLSKSSSAKDTSPENMGSSSKTLQHADSSKHVTTTSANTDRYKQMLRLIRNTSRGVVFCGFIVLVFGALYAILAFNWKNYAPVGTISIVTISNDIFVFGIVGTCAIVQWYIWRVLGARVRRLTGGEASSSEQLNTAQNDNSFTNTGSFNVNMRQVGSFSDPKRFQEKAASFHTDYRDESQDSTDDGYV</sequence>
<dbReference type="EMBL" id="BEYU01000002">
    <property type="protein sequence ID" value="GBG24009.1"/>
    <property type="molecule type" value="Genomic_DNA"/>
</dbReference>
<accession>A0A2R5G135</accession>
<keyword evidence="2" id="KW-0812">Transmembrane</keyword>
<evidence type="ECO:0000313" key="3">
    <source>
        <dbReference type="EMBL" id="GBG24009.1"/>
    </source>
</evidence>
<keyword evidence="2" id="KW-1133">Transmembrane helix</keyword>
<dbReference type="Proteomes" id="UP000241890">
    <property type="component" value="Unassembled WGS sequence"/>
</dbReference>
<feature type="region of interest" description="Disordered" evidence="1">
    <location>
        <begin position="253"/>
        <end position="281"/>
    </location>
</feature>
<proteinExistence type="predicted"/>
<reference evidence="3 4" key="1">
    <citation type="submission" date="2017-12" db="EMBL/GenBank/DDBJ databases">
        <title>Sequencing, de novo assembly and annotation of complete genome of a new Thraustochytrid species, strain FCC1311.</title>
        <authorList>
            <person name="Sedici K."/>
            <person name="Godart F."/>
            <person name="Aiese Cigliano R."/>
            <person name="Sanseverino W."/>
            <person name="Barakat M."/>
            <person name="Ortet P."/>
            <person name="Marechal E."/>
            <person name="Cagnac O."/>
            <person name="Amato A."/>
        </authorList>
    </citation>
    <scope>NUCLEOTIDE SEQUENCE [LARGE SCALE GENOMIC DNA]</scope>
</reference>
<feature type="compositionally biased region" description="Polar residues" evidence="1">
    <location>
        <begin position="255"/>
        <end position="281"/>
    </location>
</feature>
<evidence type="ECO:0000313" key="4">
    <source>
        <dbReference type="Proteomes" id="UP000241890"/>
    </source>
</evidence>
<feature type="transmembrane region" description="Helical" evidence="2">
    <location>
        <begin position="151"/>
        <end position="171"/>
    </location>
</feature>
<feature type="transmembrane region" description="Helical" evidence="2">
    <location>
        <begin position="105"/>
        <end position="125"/>
    </location>
</feature>
<dbReference type="InParanoid" id="A0A2R5G135"/>
<dbReference type="AlphaFoldDB" id="A0A2R5G135"/>
<feature type="transmembrane region" description="Helical" evidence="2">
    <location>
        <begin position="192"/>
        <end position="209"/>
    </location>
</feature>
<feature type="transmembrane region" description="Helical" evidence="2">
    <location>
        <begin position="62"/>
        <end position="84"/>
    </location>
</feature>
<feature type="transmembrane region" description="Helical" evidence="2">
    <location>
        <begin position="341"/>
        <end position="358"/>
    </location>
</feature>
<name>A0A2R5G135_9STRA</name>
<comment type="caution">
    <text evidence="3">The sequence shown here is derived from an EMBL/GenBank/DDBJ whole genome shotgun (WGS) entry which is preliminary data.</text>
</comment>
<evidence type="ECO:0000256" key="2">
    <source>
        <dbReference type="SAM" id="Phobius"/>
    </source>
</evidence>
<feature type="transmembrane region" description="Helical" evidence="2">
    <location>
        <begin position="215"/>
        <end position="234"/>
    </location>
</feature>
<keyword evidence="4" id="KW-1185">Reference proteome</keyword>
<keyword evidence="2" id="KW-0472">Membrane</keyword>
<evidence type="ECO:0000256" key="1">
    <source>
        <dbReference type="SAM" id="MobiDB-lite"/>
    </source>
</evidence>
<protein>
    <submittedName>
        <fullName evidence="3">Uncharacterized protein</fullName>
    </submittedName>
</protein>
<feature type="transmembrane region" description="Helical" evidence="2">
    <location>
        <begin position="301"/>
        <end position="321"/>
    </location>
</feature>